<gene>
    <name evidence="1" type="ORF">A3D09_02200</name>
</gene>
<protein>
    <recommendedName>
        <fullName evidence="3">ATP-binding protein</fullName>
    </recommendedName>
</protein>
<dbReference type="Proteomes" id="UP000177390">
    <property type="component" value="Unassembled WGS sequence"/>
</dbReference>
<comment type="caution">
    <text evidence="1">The sequence shown here is derived from an EMBL/GenBank/DDBJ whole genome shotgun (WGS) entry which is preliminary data.</text>
</comment>
<organism evidence="1 2">
    <name type="scientific">Candidatus Collierbacteria bacterium RIFCSPHIGHO2_02_FULL_49_10</name>
    <dbReference type="NCBI Taxonomy" id="1817723"/>
    <lineage>
        <taxon>Bacteria</taxon>
        <taxon>Candidatus Collieribacteriota</taxon>
    </lineage>
</organism>
<sequence>MTKSKDFENQENEGDTAGRKGQAETLLKLVLETGAILFHDQFGRAFIAPKGDGRQVIGLRSKDFRTWLADLGWTELERPINPTVIQTVVTTLEGIAIHKREEIALHLRVASRGGALWYDLGGGSAVKITPKDVEIHPNPPILFRTLPHQRPQAVPVWGGKLEEIFNFLPEPAESHEKILLLAWFVTALMQGFPHPILVVHGEKGSRKTTLFKLLRKLLDPSHLETLQPNGDAREFVQQASHNYFLPLDNLSPINSSFSDVLCRVVTGEGFSKRELYSDDDDVIYSFQRLVGVNGINLVLDKPDVLDRALIIRLSRPKKYVKEKELFRSFEEARPRLVGALFKAIARTMKYSDQVDEVPGLEGYRMADFARLGCAVAKALGMEPGQFVEALKKNLQRQQQEVLDSSPVALAVISLMGDGSPDIWTGTPESLLASLRQSAESIQIDPDKKPFPQNANWLWRRLEEAVPTLRERGIEVSREKGKERIIRIRKIGGSDGDGALLDEAKRVFPAPPS</sequence>
<reference evidence="1 2" key="1">
    <citation type="journal article" date="2016" name="Nat. Commun.">
        <title>Thousands of microbial genomes shed light on interconnected biogeochemical processes in an aquifer system.</title>
        <authorList>
            <person name="Anantharaman K."/>
            <person name="Brown C.T."/>
            <person name="Hug L.A."/>
            <person name="Sharon I."/>
            <person name="Castelle C.J."/>
            <person name="Probst A.J."/>
            <person name="Thomas B.C."/>
            <person name="Singh A."/>
            <person name="Wilkins M.J."/>
            <person name="Karaoz U."/>
            <person name="Brodie E.L."/>
            <person name="Williams K.H."/>
            <person name="Hubbard S.S."/>
            <person name="Banfield J.F."/>
        </authorList>
    </citation>
    <scope>NUCLEOTIDE SEQUENCE [LARGE SCALE GENOMIC DNA]</scope>
</reference>
<evidence type="ECO:0000313" key="2">
    <source>
        <dbReference type="Proteomes" id="UP000177390"/>
    </source>
</evidence>
<proteinExistence type="predicted"/>
<dbReference type="EMBL" id="MFAH01000023">
    <property type="protein sequence ID" value="OGD71528.1"/>
    <property type="molecule type" value="Genomic_DNA"/>
</dbReference>
<evidence type="ECO:0008006" key="3">
    <source>
        <dbReference type="Google" id="ProtNLM"/>
    </source>
</evidence>
<accession>A0A1F5EVV4</accession>
<dbReference type="AlphaFoldDB" id="A0A1F5EVV4"/>
<name>A0A1F5EVV4_9BACT</name>
<evidence type="ECO:0000313" key="1">
    <source>
        <dbReference type="EMBL" id="OGD71528.1"/>
    </source>
</evidence>